<feature type="domain" description="WRKY" evidence="6">
    <location>
        <begin position="56"/>
        <end position="110"/>
    </location>
</feature>
<keyword evidence="4" id="KW-0804">Transcription</keyword>
<sequence>MSSLSQSISALDSNASDQLASKKMKRIHHEYTTSTVKRRRSVNDSTAVVTTTPFCDGYQWQKYGEKDIKNSEFRRTYYKCINEECKARKKVQQQDKYEPSNFIVIYDMQHTCNNVVQETNQNLFTIDSSPSTSTLNFGPILESSYLMMNNQQEQTLSATSDQLQIKKTENHDNISVAKAVQGDESIVDNMEIFSPLTSLLDLNENENENIWELFNLTDDEFASSPLDLNENENIWELFNLMDDELASSPDDGFPF</sequence>
<evidence type="ECO:0000256" key="2">
    <source>
        <dbReference type="ARBA" id="ARBA00023015"/>
    </source>
</evidence>
<dbReference type="InterPro" id="IPR036576">
    <property type="entry name" value="WRKY_dom_sf"/>
</dbReference>
<dbReference type="SMART" id="SM00774">
    <property type="entry name" value="WRKY"/>
    <property type="match status" value="1"/>
</dbReference>
<dbReference type="RefSeq" id="XP_039132324.1">
    <property type="nucleotide sequence ID" value="XM_039276390.1"/>
</dbReference>
<dbReference type="PANTHER" id="PTHR31282">
    <property type="entry name" value="WRKY TRANSCRIPTION FACTOR 21-RELATED"/>
    <property type="match status" value="1"/>
</dbReference>
<dbReference type="InterPro" id="IPR044810">
    <property type="entry name" value="WRKY_plant"/>
</dbReference>
<dbReference type="GO" id="GO:0005634">
    <property type="term" value="C:nucleus"/>
    <property type="evidence" value="ECO:0007669"/>
    <property type="project" value="UniProtKB-SubCell"/>
</dbReference>
<keyword evidence="7" id="KW-1185">Reference proteome</keyword>
<name>A0AB40BZ23_DIOCR</name>
<reference evidence="8" key="1">
    <citation type="submission" date="2025-08" db="UniProtKB">
        <authorList>
            <consortium name="RefSeq"/>
        </authorList>
    </citation>
    <scope>IDENTIFICATION</scope>
</reference>
<evidence type="ECO:0000313" key="8">
    <source>
        <dbReference type="RefSeq" id="XP_039132324.1"/>
    </source>
</evidence>
<evidence type="ECO:0000256" key="3">
    <source>
        <dbReference type="ARBA" id="ARBA00023125"/>
    </source>
</evidence>
<dbReference type="GeneID" id="120269104"/>
<evidence type="ECO:0000256" key="4">
    <source>
        <dbReference type="ARBA" id="ARBA00023163"/>
    </source>
</evidence>
<evidence type="ECO:0000259" key="6">
    <source>
        <dbReference type="PROSITE" id="PS50811"/>
    </source>
</evidence>
<proteinExistence type="predicted"/>
<dbReference type="InterPro" id="IPR003657">
    <property type="entry name" value="WRKY_dom"/>
</dbReference>
<evidence type="ECO:0000256" key="1">
    <source>
        <dbReference type="ARBA" id="ARBA00004123"/>
    </source>
</evidence>
<organism evidence="7 8">
    <name type="scientific">Dioscorea cayennensis subsp. rotundata</name>
    <name type="common">White Guinea yam</name>
    <name type="synonym">Dioscorea rotundata</name>
    <dbReference type="NCBI Taxonomy" id="55577"/>
    <lineage>
        <taxon>Eukaryota</taxon>
        <taxon>Viridiplantae</taxon>
        <taxon>Streptophyta</taxon>
        <taxon>Embryophyta</taxon>
        <taxon>Tracheophyta</taxon>
        <taxon>Spermatophyta</taxon>
        <taxon>Magnoliopsida</taxon>
        <taxon>Liliopsida</taxon>
        <taxon>Dioscoreales</taxon>
        <taxon>Dioscoreaceae</taxon>
        <taxon>Dioscorea</taxon>
    </lineage>
</organism>
<evidence type="ECO:0000256" key="5">
    <source>
        <dbReference type="ARBA" id="ARBA00023242"/>
    </source>
</evidence>
<dbReference type="PROSITE" id="PS50811">
    <property type="entry name" value="WRKY"/>
    <property type="match status" value="1"/>
</dbReference>
<comment type="subcellular location">
    <subcellularLocation>
        <location evidence="1">Nucleus</location>
    </subcellularLocation>
</comment>
<dbReference type="AlphaFoldDB" id="A0AB40BZ23"/>
<keyword evidence="5" id="KW-0539">Nucleus</keyword>
<dbReference type="Proteomes" id="UP001515500">
    <property type="component" value="Chromosome 9"/>
</dbReference>
<dbReference type="SUPFAM" id="SSF118290">
    <property type="entry name" value="WRKY DNA-binding domain"/>
    <property type="match status" value="1"/>
</dbReference>
<dbReference type="Pfam" id="PF03106">
    <property type="entry name" value="WRKY"/>
    <property type="match status" value="1"/>
</dbReference>
<evidence type="ECO:0000313" key="7">
    <source>
        <dbReference type="Proteomes" id="UP001515500"/>
    </source>
</evidence>
<protein>
    <submittedName>
        <fullName evidence="8">Probable WRKY transcription factor 4</fullName>
    </submittedName>
</protein>
<dbReference type="GO" id="GO:0003700">
    <property type="term" value="F:DNA-binding transcription factor activity"/>
    <property type="evidence" value="ECO:0007669"/>
    <property type="project" value="InterPro"/>
</dbReference>
<dbReference type="GO" id="GO:0043565">
    <property type="term" value="F:sequence-specific DNA binding"/>
    <property type="evidence" value="ECO:0007669"/>
    <property type="project" value="InterPro"/>
</dbReference>
<keyword evidence="2" id="KW-0805">Transcription regulation</keyword>
<keyword evidence="3" id="KW-0238">DNA-binding</keyword>
<accession>A0AB40BZ23</accession>
<gene>
    <name evidence="8" type="primary">LOC120269104</name>
</gene>
<dbReference type="Gene3D" id="2.20.25.80">
    <property type="entry name" value="WRKY domain"/>
    <property type="match status" value="1"/>
</dbReference>